<dbReference type="CDD" id="cd04301">
    <property type="entry name" value="NAT_SF"/>
    <property type="match status" value="1"/>
</dbReference>
<protein>
    <submittedName>
        <fullName evidence="2">Acetyltransferase</fullName>
        <ecNumber evidence="2">2.3.1.-</ecNumber>
    </submittedName>
</protein>
<keyword evidence="2" id="KW-0012">Acyltransferase</keyword>
<organism evidence="2">
    <name type="scientific">bioreactor metagenome</name>
    <dbReference type="NCBI Taxonomy" id="1076179"/>
    <lineage>
        <taxon>unclassified sequences</taxon>
        <taxon>metagenomes</taxon>
        <taxon>ecological metagenomes</taxon>
    </lineage>
</organism>
<dbReference type="InterPro" id="IPR039143">
    <property type="entry name" value="GNPNAT1-like"/>
</dbReference>
<accession>A0A645JQ28</accession>
<evidence type="ECO:0000313" key="2">
    <source>
        <dbReference type="EMBL" id="MPN62364.1"/>
    </source>
</evidence>
<dbReference type="InterPro" id="IPR016181">
    <property type="entry name" value="Acyl_CoA_acyltransferase"/>
</dbReference>
<sequence>MLGLYRGDALCGCLVFAPLPGGVYWMRQVAIDSALQGAGAGRQMMAQAETFARQNGAATIMLHARDYAVPFYEKCGYHVAGEGFDEAGIPHLPMEKAL</sequence>
<dbReference type="PROSITE" id="PS51186">
    <property type="entry name" value="GNAT"/>
    <property type="match status" value="1"/>
</dbReference>
<dbReference type="EC" id="2.3.1.-" evidence="2"/>
<gene>
    <name evidence="2" type="ORF">SDC9_210111</name>
</gene>
<dbReference type="AlphaFoldDB" id="A0A645JQ28"/>
<name>A0A645JQ28_9ZZZZ</name>
<keyword evidence="2" id="KW-0808">Transferase</keyword>
<dbReference type="EMBL" id="VSSQ01140252">
    <property type="protein sequence ID" value="MPN62364.1"/>
    <property type="molecule type" value="Genomic_DNA"/>
</dbReference>
<dbReference type="PANTHER" id="PTHR13355">
    <property type="entry name" value="GLUCOSAMINE 6-PHOSPHATE N-ACETYLTRANSFERASE"/>
    <property type="match status" value="1"/>
</dbReference>
<evidence type="ECO:0000259" key="1">
    <source>
        <dbReference type="PROSITE" id="PS51186"/>
    </source>
</evidence>
<comment type="caution">
    <text evidence="2">The sequence shown here is derived from an EMBL/GenBank/DDBJ whole genome shotgun (WGS) entry which is preliminary data.</text>
</comment>
<proteinExistence type="predicted"/>
<dbReference type="Gene3D" id="3.40.630.30">
    <property type="match status" value="1"/>
</dbReference>
<dbReference type="Pfam" id="PF13673">
    <property type="entry name" value="Acetyltransf_10"/>
    <property type="match status" value="1"/>
</dbReference>
<dbReference type="GO" id="GO:0008080">
    <property type="term" value="F:N-acetyltransferase activity"/>
    <property type="evidence" value="ECO:0007669"/>
    <property type="project" value="TreeGrafter"/>
</dbReference>
<reference evidence="2" key="1">
    <citation type="submission" date="2019-08" db="EMBL/GenBank/DDBJ databases">
        <authorList>
            <person name="Kucharzyk K."/>
            <person name="Murdoch R.W."/>
            <person name="Higgins S."/>
            <person name="Loffler F."/>
        </authorList>
    </citation>
    <scope>NUCLEOTIDE SEQUENCE</scope>
</reference>
<dbReference type="SUPFAM" id="SSF55729">
    <property type="entry name" value="Acyl-CoA N-acyltransferases (Nat)"/>
    <property type="match status" value="1"/>
</dbReference>
<dbReference type="InterPro" id="IPR000182">
    <property type="entry name" value="GNAT_dom"/>
</dbReference>
<feature type="domain" description="N-acetyltransferase" evidence="1">
    <location>
        <begin position="1"/>
        <end position="98"/>
    </location>
</feature>